<name>K9XVJ9_STAC7</name>
<dbReference type="AlphaFoldDB" id="K9XVJ9"/>
<feature type="domain" description="TPM" evidence="2">
    <location>
        <begin position="55"/>
        <end position="179"/>
    </location>
</feature>
<keyword evidence="4" id="KW-1185">Reference proteome</keyword>
<dbReference type="STRING" id="111780.Sta7437_3044"/>
<dbReference type="HOGENOM" id="CLU_065264_1_0_3"/>
<reference evidence="4" key="1">
    <citation type="journal article" date="2013" name="Proc. Natl. Acad. Sci. U.S.A.">
        <title>Improving the coverage of the cyanobacterial phylum using diversity-driven genome sequencing.</title>
        <authorList>
            <person name="Shih P.M."/>
            <person name="Wu D."/>
            <person name="Latifi A."/>
            <person name="Axen S.D."/>
            <person name="Fewer D.P."/>
            <person name="Talla E."/>
            <person name="Calteau A."/>
            <person name="Cai F."/>
            <person name="Tandeau de Marsac N."/>
            <person name="Rippka R."/>
            <person name="Herdman M."/>
            <person name="Sivonen K."/>
            <person name="Coursin T."/>
            <person name="Laurent T."/>
            <person name="Goodwin L."/>
            <person name="Nolan M."/>
            <person name="Davenport K.W."/>
            <person name="Han C.S."/>
            <person name="Rubin E.M."/>
            <person name="Eisen J.A."/>
            <person name="Woyke T."/>
            <person name="Gugger M."/>
            <person name="Kerfeld C.A."/>
        </authorList>
    </citation>
    <scope>NUCLEOTIDE SEQUENCE [LARGE SCALE GENOMIC DNA]</scope>
    <source>
        <strain evidence="4">ATCC 29371 / PCC 7437</strain>
    </source>
</reference>
<evidence type="ECO:0000313" key="3">
    <source>
        <dbReference type="EMBL" id="AFZ36558.1"/>
    </source>
</evidence>
<keyword evidence="1" id="KW-0472">Membrane</keyword>
<keyword evidence="1" id="KW-0812">Transmembrane</keyword>
<dbReference type="Pfam" id="PF04536">
    <property type="entry name" value="TPM_phosphatase"/>
    <property type="match status" value="1"/>
</dbReference>
<feature type="transmembrane region" description="Helical" evidence="1">
    <location>
        <begin position="213"/>
        <end position="235"/>
    </location>
</feature>
<sequence length="241" mass="26456">MKSYSNKYSHNLLSLANWIVPILSILFAIFVCATPVLATGVYDLPSPNTEDVWMVDQADEISLATQGKLSNNFQQLAKQTGQELRMVAIRRLDYGETIDTLADQLFSTWYSTSEAQANQTLLVMDTLTNNVALRTGSKAQQLVSPEIAQSVINETIGYNLRKGDKYNQALLDASDRLVALLSGKPDPGPPAITEEIQVEGTFTKAEDTDAGSATVWVVVLLLLATVIPMVTYFWYVGFPGN</sequence>
<protein>
    <recommendedName>
        <fullName evidence="2">TPM domain-containing protein</fullName>
    </recommendedName>
</protein>
<dbReference type="KEGG" id="scs:Sta7437_3044"/>
<accession>K9XVJ9</accession>
<evidence type="ECO:0000256" key="1">
    <source>
        <dbReference type="SAM" id="Phobius"/>
    </source>
</evidence>
<organism evidence="3 4">
    <name type="scientific">Stanieria cyanosphaera (strain ATCC 29371 / PCC 7437)</name>
    <dbReference type="NCBI Taxonomy" id="111780"/>
    <lineage>
        <taxon>Bacteria</taxon>
        <taxon>Bacillati</taxon>
        <taxon>Cyanobacteriota</taxon>
        <taxon>Cyanophyceae</taxon>
        <taxon>Pleurocapsales</taxon>
        <taxon>Dermocarpellaceae</taxon>
        <taxon>Stanieria</taxon>
    </lineage>
</organism>
<dbReference type="InterPro" id="IPR007621">
    <property type="entry name" value="TPM_dom"/>
</dbReference>
<feature type="transmembrane region" description="Helical" evidence="1">
    <location>
        <begin position="12"/>
        <end position="38"/>
    </location>
</feature>
<dbReference type="PANTHER" id="PTHR30373">
    <property type="entry name" value="UPF0603 PROTEIN YGCG"/>
    <property type="match status" value="1"/>
</dbReference>
<keyword evidence="1" id="KW-1133">Transmembrane helix</keyword>
<dbReference type="RefSeq" id="WP_015194224.1">
    <property type="nucleotide sequence ID" value="NC_019748.1"/>
</dbReference>
<dbReference type="Proteomes" id="UP000010473">
    <property type="component" value="Chromosome"/>
</dbReference>
<dbReference type="eggNOG" id="COG1512">
    <property type="taxonomic scope" value="Bacteria"/>
</dbReference>
<dbReference type="Gene3D" id="3.10.310.50">
    <property type="match status" value="1"/>
</dbReference>
<gene>
    <name evidence="3" type="ordered locus">Sta7437_3044</name>
</gene>
<evidence type="ECO:0000259" key="2">
    <source>
        <dbReference type="Pfam" id="PF04536"/>
    </source>
</evidence>
<evidence type="ECO:0000313" key="4">
    <source>
        <dbReference type="Proteomes" id="UP000010473"/>
    </source>
</evidence>
<dbReference type="PATRIC" id="fig|111780.3.peg.3162"/>
<proteinExistence type="predicted"/>
<dbReference type="OrthoDB" id="458740at2"/>
<dbReference type="NCBIfam" id="NF047379">
    <property type="entry name" value="photo_II_Psb32"/>
    <property type="match status" value="1"/>
</dbReference>
<dbReference type="PANTHER" id="PTHR30373:SF2">
    <property type="entry name" value="UPF0603 PROTEIN YGCG"/>
    <property type="match status" value="1"/>
</dbReference>
<dbReference type="EMBL" id="CP003653">
    <property type="protein sequence ID" value="AFZ36558.1"/>
    <property type="molecule type" value="Genomic_DNA"/>
</dbReference>